<comment type="similarity">
    <text evidence="1">Belongs to the LysR transcriptional regulatory family.</text>
</comment>
<dbReference type="InterPro" id="IPR005119">
    <property type="entry name" value="LysR_subst-bd"/>
</dbReference>
<dbReference type="InterPro" id="IPR036388">
    <property type="entry name" value="WH-like_DNA-bd_sf"/>
</dbReference>
<dbReference type="Pfam" id="PF00126">
    <property type="entry name" value="HTH_1"/>
    <property type="match status" value="1"/>
</dbReference>
<keyword evidence="7" id="KW-1185">Reference proteome</keyword>
<dbReference type="InterPro" id="IPR036390">
    <property type="entry name" value="WH_DNA-bd_sf"/>
</dbReference>
<comment type="caution">
    <text evidence="6">The sequence shown here is derived from an EMBL/GenBank/DDBJ whole genome shotgun (WGS) entry which is preliminary data.</text>
</comment>
<name>A0ABS8QD28_9BURK</name>
<feature type="domain" description="HTH lysR-type" evidence="5">
    <location>
        <begin position="4"/>
        <end position="61"/>
    </location>
</feature>
<dbReference type="PANTHER" id="PTHR30537">
    <property type="entry name" value="HTH-TYPE TRANSCRIPTIONAL REGULATOR"/>
    <property type="match status" value="1"/>
</dbReference>
<dbReference type="Gene3D" id="1.10.10.10">
    <property type="entry name" value="Winged helix-like DNA-binding domain superfamily/Winged helix DNA-binding domain"/>
    <property type="match status" value="1"/>
</dbReference>
<evidence type="ECO:0000256" key="3">
    <source>
        <dbReference type="ARBA" id="ARBA00023125"/>
    </source>
</evidence>
<evidence type="ECO:0000313" key="6">
    <source>
        <dbReference type="EMBL" id="MCD2519673.1"/>
    </source>
</evidence>
<keyword evidence="3" id="KW-0238">DNA-binding</keyword>
<dbReference type="CDD" id="cd08472">
    <property type="entry name" value="PBP2_CrgA_like_3"/>
    <property type="match status" value="1"/>
</dbReference>
<dbReference type="InterPro" id="IPR058163">
    <property type="entry name" value="LysR-type_TF_proteobact-type"/>
</dbReference>
<evidence type="ECO:0000256" key="2">
    <source>
        <dbReference type="ARBA" id="ARBA00023015"/>
    </source>
</evidence>
<dbReference type="EMBL" id="JAJNOC010000019">
    <property type="protein sequence ID" value="MCD2519673.1"/>
    <property type="molecule type" value="Genomic_DNA"/>
</dbReference>
<gene>
    <name evidence="6" type="ORF">LQ564_25540</name>
</gene>
<dbReference type="InterPro" id="IPR000847">
    <property type="entry name" value="LysR_HTH_N"/>
</dbReference>
<dbReference type="PROSITE" id="PS50931">
    <property type="entry name" value="HTH_LYSR"/>
    <property type="match status" value="1"/>
</dbReference>
<evidence type="ECO:0000259" key="5">
    <source>
        <dbReference type="PROSITE" id="PS50931"/>
    </source>
</evidence>
<sequence length="300" mass="33004">MSGDRFQEMRIFARIVEGRSLTLAADDLQLPRATVTNAIKRLEARLATRLLERTTRVVAPTLDGQAYYERCQRLLADLAEMEAVFTRTDPSGLLRVNLQATLARRVVAPALPAFLARYPGIQLQVGEGDRLVDLVREGVDCVLRVGNLQDSSMVARQVARLRQVTCASRAYLDRHGRPASLEELDGHLAVHYLSSSTGRPYPLEFLVDGALRQLTPPCSVAVTGADMYTASAIAGLGLVQVPRYRVEAELAAGLLEPVLPALEPPDLPVSVLYPHSRQLSPRVRVFVDWLASLFGEARDL</sequence>
<evidence type="ECO:0000256" key="4">
    <source>
        <dbReference type="ARBA" id="ARBA00023163"/>
    </source>
</evidence>
<proteinExistence type="inferred from homology"/>
<evidence type="ECO:0000256" key="1">
    <source>
        <dbReference type="ARBA" id="ARBA00009437"/>
    </source>
</evidence>
<dbReference type="SUPFAM" id="SSF53850">
    <property type="entry name" value="Periplasmic binding protein-like II"/>
    <property type="match status" value="1"/>
</dbReference>
<dbReference type="RefSeq" id="WP_231060941.1">
    <property type="nucleotide sequence ID" value="NZ_JAJNOC010000019.1"/>
</dbReference>
<evidence type="ECO:0000313" key="7">
    <source>
        <dbReference type="Proteomes" id="UP001179361"/>
    </source>
</evidence>
<dbReference type="Gene3D" id="3.40.190.290">
    <property type="match status" value="1"/>
</dbReference>
<dbReference type="Proteomes" id="UP001179361">
    <property type="component" value="Unassembled WGS sequence"/>
</dbReference>
<dbReference type="PANTHER" id="PTHR30537:SF72">
    <property type="entry name" value="LYSR FAMILY TRANSCRIPTIONAL REGULATOR"/>
    <property type="match status" value="1"/>
</dbReference>
<keyword evidence="2" id="KW-0805">Transcription regulation</keyword>
<protein>
    <submittedName>
        <fullName evidence="6">LysR family transcriptional regulator</fullName>
    </submittedName>
</protein>
<organism evidence="6 7">
    <name type="scientific">Massilia phyllostachyos</name>
    <dbReference type="NCBI Taxonomy" id="2898585"/>
    <lineage>
        <taxon>Bacteria</taxon>
        <taxon>Pseudomonadati</taxon>
        <taxon>Pseudomonadota</taxon>
        <taxon>Betaproteobacteria</taxon>
        <taxon>Burkholderiales</taxon>
        <taxon>Oxalobacteraceae</taxon>
        <taxon>Telluria group</taxon>
        <taxon>Massilia</taxon>
    </lineage>
</organism>
<dbReference type="Pfam" id="PF03466">
    <property type="entry name" value="LysR_substrate"/>
    <property type="match status" value="1"/>
</dbReference>
<accession>A0ABS8QD28</accession>
<reference evidence="6" key="1">
    <citation type="submission" date="2021-11" db="EMBL/GenBank/DDBJ databases">
        <title>The complete genome of Massilia sp sp. G4R7.</title>
        <authorList>
            <person name="Liu L."/>
            <person name="Yue J."/>
            <person name="Yuan J."/>
            <person name="Yang F."/>
            <person name="Li L."/>
        </authorList>
    </citation>
    <scope>NUCLEOTIDE SEQUENCE</scope>
    <source>
        <strain evidence="6">G4R7</strain>
    </source>
</reference>
<dbReference type="SUPFAM" id="SSF46785">
    <property type="entry name" value="Winged helix' DNA-binding domain"/>
    <property type="match status" value="1"/>
</dbReference>
<keyword evidence="4" id="KW-0804">Transcription</keyword>